<dbReference type="KEGG" id="mng:MNEG_8435"/>
<keyword evidence="6 7" id="KW-0472">Membrane</keyword>
<dbReference type="GO" id="GO:0000139">
    <property type="term" value="C:Golgi membrane"/>
    <property type="evidence" value="ECO:0007669"/>
    <property type="project" value="UniProtKB-SubCell"/>
</dbReference>
<comment type="subcellular location">
    <subcellularLocation>
        <location evidence="1">Endomembrane system</location>
        <topology evidence="1">Multi-pass membrane protein</topology>
    </subcellularLocation>
    <subcellularLocation>
        <location evidence="7">Golgi apparatus membrane</location>
        <topology evidence="7">Multi-pass membrane protein</topology>
    </subcellularLocation>
</comment>
<dbReference type="RefSeq" id="XP_013898546.1">
    <property type="nucleotide sequence ID" value="XM_014043092.1"/>
</dbReference>
<evidence type="ECO:0000256" key="6">
    <source>
        <dbReference type="ARBA" id="ARBA00023136"/>
    </source>
</evidence>
<name>A0A0D2MFQ1_9CHLO</name>
<organism evidence="9 10">
    <name type="scientific">Monoraphidium neglectum</name>
    <dbReference type="NCBI Taxonomy" id="145388"/>
    <lineage>
        <taxon>Eukaryota</taxon>
        <taxon>Viridiplantae</taxon>
        <taxon>Chlorophyta</taxon>
        <taxon>core chlorophytes</taxon>
        <taxon>Chlorophyceae</taxon>
        <taxon>CS clade</taxon>
        <taxon>Sphaeropleales</taxon>
        <taxon>Selenastraceae</taxon>
        <taxon>Monoraphidium</taxon>
    </lineage>
</organism>
<dbReference type="Pfam" id="PF04080">
    <property type="entry name" value="Per1"/>
    <property type="match status" value="1"/>
</dbReference>
<dbReference type="EMBL" id="KK101822">
    <property type="protein sequence ID" value="KIY99526.1"/>
    <property type="molecule type" value="Genomic_DNA"/>
</dbReference>
<feature type="transmembrane region" description="Helical" evidence="7">
    <location>
        <begin position="285"/>
        <end position="306"/>
    </location>
</feature>
<evidence type="ECO:0000256" key="7">
    <source>
        <dbReference type="RuleBase" id="RU365066"/>
    </source>
</evidence>
<protein>
    <recommendedName>
        <fullName evidence="7">Post-GPI attachment to proteins factor 3</fullName>
    </recommendedName>
</protein>
<accession>A0A0D2MFQ1</accession>
<feature type="chain" id="PRO_5016477534" description="Post-GPI attachment to proteins factor 3" evidence="7">
    <location>
        <begin position="26"/>
        <end position="417"/>
    </location>
</feature>
<evidence type="ECO:0000256" key="2">
    <source>
        <dbReference type="ARBA" id="ARBA00022502"/>
    </source>
</evidence>
<evidence type="ECO:0000256" key="5">
    <source>
        <dbReference type="ARBA" id="ARBA00022989"/>
    </source>
</evidence>
<keyword evidence="7" id="KW-0333">Golgi apparatus</keyword>
<dbReference type="STRING" id="145388.A0A0D2MFQ1"/>
<feature type="transmembrane region" description="Helical" evidence="7">
    <location>
        <begin position="260"/>
        <end position="279"/>
    </location>
</feature>
<dbReference type="GO" id="GO:0005789">
    <property type="term" value="C:endoplasmic reticulum membrane"/>
    <property type="evidence" value="ECO:0007669"/>
    <property type="project" value="TreeGrafter"/>
</dbReference>
<dbReference type="Proteomes" id="UP000054498">
    <property type="component" value="Unassembled WGS sequence"/>
</dbReference>
<keyword evidence="3 7" id="KW-0812">Transmembrane</keyword>
<dbReference type="PANTHER" id="PTHR13148:SF0">
    <property type="entry name" value="POST-GPI ATTACHMENT TO PROTEINS FACTOR 3"/>
    <property type="match status" value="1"/>
</dbReference>
<feature type="signal peptide" evidence="7">
    <location>
        <begin position="1"/>
        <end position="25"/>
    </location>
</feature>
<evidence type="ECO:0000313" key="10">
    <source>
        <dbReference type="Proteomes" id="UP000054498"/>
    </source>
</evidence>
<gene>
    <name evidence="9" type="ORF">MNEG_8435</name>
</gene>
<dbReference type="AlphaFoldDB" id="A0A0D2MFQ1"/>
<comment type="caution">
    <text evidence="7">Lacks conserved residue(s) required for the propagation of feature annotation.</text>
</comment>
<dbReference type="OrthoDB" id="419770at2759"/>
<keyword evidence="4 7" id="KW-0732">Signal</keyword>
<comment type="similarity">
    <text evidence="7">Belongs to the PGAP3 family.</text>
</comment>
<evidence type="ECO:0000256" key="4">
    <source>
        <dbReference type="ARBA" id="ARBA00022729"/>
    </source>
</evidence>
<sequence>MPRHHLLGAAQLLLLMPLLPHFAAASEGDASAEFQGCEAVCQYTGCLPPALQKWNPEAGGALGDGIAPAAAGSGCSIACPRNAPRYQPPLALRLARWGCADDCAYHCMWAAERRRAAAGEGPVWKYTGKWPFIRVLGAQEIASVVFSVANLLAHVAGLRRYAAALRAARAAGATGGGGAAKGSGGGSSGGGAGGGHYPYAWIWWLYGAASLIAWVWSSVFHVRDIRVTERLDYFSADALVAAGALAAAVRTLRLSRPSRALPAAAAAAAGLLWHVRYMAFVKFDYGYNMAVCIAAGVATAIAWVAWAATARHPARRRLFAFVAAVHLAMALEVLDFPPLLGLLDAHALWHAATALLMPLWYDFVVADVAWVAAGGGGNGSGGDGEGGGGGSGALARAPSPVPSGRRRAAAADGKRES</sequence>
<evidence type="ECO:0000256" key="8">
    <source>
        <dbReference type="SAM" id="MobiDB-lite"/>
    </source>
</evidence>
<feature type="compositionally biased region" description="Gly residues" evidence="8">
    <location>
        <begin position="379"/>
        <end position="392"/>
    </location>
</feature>
<evidence type="ECO:0000256" key="3">
    <source>
        <dbReference type="ARBA" id="ARBA00022692"/>
    </source>
</evidence>
<evidence type="ECO:0000313" key="9">
    <source>
        <dbReference type="EMBL" id="KIY99526.1"/>
    </source>
</evidence>
<comment type="function">
    <text evidence="7">Involved in the lipid remodeling steps of GPI-anchor maturation.</text>
</comment>
<reference evidence="9 10" key="1">
    <citation type="journal article" date="2013" name="BMC Genomics">
        <title>Reconstruction of the lipid metabolism for the microalga Monoraphidium neglectum from its genome sequence reveals characteristics suitable for biofuel production.</title>
        <authorList>
            <person name="Bogen C."/>
            <person name="Al-Dilaimi A."/>
            <person name="Albersmeier A."/>
            <person name="Wichmann J."/>
            <person name="Grundmann M."/>
            <person name="Rupp O."/>
            <person name="Lauersen K.J."/>
            <person name="Blifernez-Klassen O."/>
            <person name="Kalinowski J."/>
            <person name="Goesmann A."/>
            <person name="Mussgnug J.H."/>
            <person name="Kruse O."/>
        </authorList>
    </citation>
    <scope>NUCLEOTIDE SEQUENCE [LARGE SCALE GENOMIC DNA]</scope>
    <source>
        <strain evidence="9 10">SAG 48.87</strain>
    </source>
</reference>
<dbReference type="GeneID" id="25741311"/>
<dbReference type="InterPro" id="IPR007217">
    <property type="entry name" value="Per1-like"/>
</dbReference>
<keyword evidence="10" id="KW-1185">Reference proteome</keyword>
<evidence type="ECO:0000256" key="1">
    <source>
        <dbReference type="ARBA" id="ARBA00004127"/>
    </source>
</evidence>
<proteinExistence type="inferred from homology"/>
<keyword evidence="2 7" id="KW-0337">GPI-anchor biosynthesis</keyword>
<feature type="region of interest" description="Disordered" evidence="8">
    <location>
        <begin position="379"/>
        <end position="417"/>
    </location>
</feature>
<dbReference type="GO" id="GO:0006506">
    <property type="term" value="P:GPI anchor biosynthetic process"/>
    <property type="evidence" value="ECO:0007669"/>
    <property type="project" value="UniProtKB-KW"/>
</dbReference>
<keyword evidence="5 7" id="KW-1133">Transmembrane helix</keyword>
<dbReference type="GO" id="GO:0016788">
    <property type="term" value="F:hydrolase activity, acting on ester bonds"/>
    <property type="evidence" value="ECO:0007669"/>
    <property type="project" value="TreeGrafter"/>
</dbReference>
<feature type="transmembrane region" description="Helical" evidence="7">
    <location>
        <begin position="201"/>
        <end position="222"/>
    </location>
</feature>
<dbReference type="PANTHER" id="PTHR13148">
    <property type="entry name" value="PER1-RELATED"/>
    <property type="match status" value="1"/>
</dbReference>